<feature type="compositionally biased region" description="Basic residues" evidence="1">
    <location>
        <begin position="142"/>
        <end position="156"/>
    </location>
</feature>
<feature type="region of interest" description="Disordered" evidence="1">
    <location>
        <begin position="174"/>
        <end position="218"/>
    </location>
</feature>
<protein>
    <submittedName>
        <fullName evidence="2">Uncharacterized protein</fullName>
    </submittedName>
</protein>
<dbReference type="AlphaFoldDB" id="A0AAD6XKP1"/>
<sequence length="431" mass="46017">MRMDRAAASSVGFSTVDVRARLPPPAVNASAPPRAPITAALSLALPPFAIATLDPHGNASSWRPSARTTSSGEPAARLETHAARRRDARGGHPMAAGRIHDVDVLVRGVHRPARRHRRSQVHAHEHTSRPRASDRASARAPRPAHARLASRPRRLRSAPNTPRLLAFQAQAPQAQLIPSKSAHAPSSPPPSPSSSSQSCASTSPRVPARHRPLLSAGGPIPEIARLACTPSAPSPAHHRASALACVLDVPRLPAQPVHASVPPPRLPPRWRSLRVRAPQAPVAPRLSSPPPAQRAQHAPSSRFKLQAPQAHLVPVLRTPRLSPSASPPPAPCSLLGTLRRLRILARPPPCSSSSPAAPSPRGPPRAPDPVAPSPAARRPPSCRTRAPERIRCARPNGTNERERERARTHALRPLPDCVGVSWMSMYKKGSR</sequence>
<evidence type="ECO:0000313" key="2">
    <source>
        <dbReference type="EMBL" id="KAJ7076962.1"/>
    </source>
</evidence>
<organism evidence="2 3">
    <name type="scientific">Mycena belliarum</name>
    <dbReference type="NCBI Taxonomy" id="1033014"/>
    <lineage>
        <taxon>Eukaryota</taxon>
        <taxon>Fungi</taxon>
        <taxon>Dikarya</taxon>
        <taxon>Basidiomycota</taxon>
        <taxon>Agaricomycotina</taxon>
        <taxon>Agaricomycetes</taxon>
        <taxon>Agaricomycetidae</taxon>
        <taxon>Agaricales</taxon>
        <taxon>Marasmiineae</taxon>
        <taxon>Mycenaceae</taxon>
        <taxon>Mycena</taxon>
    </lineage>
</organism>
<feature type="compositionally biased region" description="Low complexity" evidence="1">
    <location>
        <begin position="174"/>
        <end position="185"/>
    </location>
</feature>
<accession>A0AAD6XKP1</accession>
<name>A0AAD6XKP1_9AGAR</name>
<comment type="caution">
    <text evidence="2">The sequence shown here is derived from an EMBL/GenBank/DDBJ whole genome shotgun (WGS) entry which is preliminary data.</text>
</comment>
<keyword evidence="3" id="KW-1185">Reference proteome</keyword>
<feature type="compositionally biased region" description="Low complexity" evidence="1">
    <location>
        <begin position="373"/>
        <end position="384"/>
    </location>
</feature>
<feature type="compositionally biased region" description="Low complexity" evidence="1">
    <location>
        <begin position="193"/>
        <end position="204"/>
    </location>
</feature>
<feature type="compositionally biased region" description="Polar residues" evidence="1">
    <location>
        <begin position="58"/>
        <end position="72"/>
    </location>
</feature>
<evidence type="ECO:0000256" key="1">
    <source>
        <dbReference type="SAM" id="MobiDB-lite"/>
    </source>
</evidence>
<evidence type="ECO:0000313" key="3">
    <source>
        <dbReference type="Proteomes" id="UP001222325"/>
    </source>
</evidence>
<feature type="compositionally biased region" description="Basic residues" evidence="1">
    <location>
        <begin position="108"/>
        <end position="121"/>
    </location>
</feature>
<feature type="region of interest" description="Disordered" evidence="1">
    <location>
        <begin position="345"/>
        <end position="412"/>
    </location>
</feature>
<gene>
    <name evidence="2" type="ORF">B0H15DRAFT_1026315</name>
</gene>
<feature type="compositionally biased region" description="Basic and acidic residues" evidence="1">
    <location>
        <begin position="122"/>
        <end position="137"/>
    </location>
</feature>
<reference evidence="2" key="1">
    <citation type="submission" date="2023-03" db="EMBL/GenBank/DDBJ databases">
        <title>Massive genome expansion in bonnet fungi (Mycena s.s.) driven by repeated elements and novel gene families across ecological guilds.</title>
        <authorList>
            <consortium name="Lawrence Berkeley National Laboratory"/>
            <person name="Harder C.B."/>
            <person name="Miyauchi S."/>
            <person name="Viragh M."/>
            <person name="Kuo A."/>
            <person name="Thoen E."/>
            <person name="Andreopoulos B."/>
            <person name="Lu D."/>
            <person name="Skrede I."/>
            <person name="Drula E."/>
            <person name="Henrissat B."/>
            <person name="Morin E."/>
            <person name="Kohler A."/>
            <person name="Barry K."/>
            <person name="LaButti K."/>
            <person name="Morin E."/>
            <person name="Salamov A."/>
            <person name="Lipzen A."/>
            <person name="Mereny Z."/>
            <person name="Hegedus B."/>
            <person name="Baldrian P."/>
            <person name="Stursova M."/>
            <person name="Weitz H."/>
            <person name="Taylor A."/>
            <person name="Grigoriev I.V."/>
            <person name="Nagy L.G."/>
            <person name="Martin F."/>
            <person name="Kauserud H."/>
        </authorList>
    </citation>
    <scope>NUCLEOTIDE SEQUENCE</scope>
    <source>
        <strain evidence="2">CBHHK173m</strain>
    </source>
</reference>
<dbReference type="Proteomes" id="UP001222325">
    <property type="component" value="Unassembled WGS sequence"/>
</dbReference>
<feature type="region of interest" description="Disordered" evidence="1">
    <location>
        <begin position="57"/>
        <end position="157"/>
    </location>
</feature>
<dbReference type="EMBL" id="JARJCN010000076">
    <property type="protein sequence ID" value="KAJ7076962.1"/>
    <property type="molecule type" value="Genomic_DNA"/>
</dbReference>
<feature type="compositionally biased region" description="Pro residues" evidence="1">
    <location>
        <begin position="357"/>
        <end position="372"/>
    </location>
</feature>
<feature type="region of interest" description="Disordered" evidence="1">
    <location>
        <begin position="278"/>
        <end position="306"/>
    </location>
</feature>
<proteinExistence type="predicted"/>